<keyword evidence="9" id="KW-1185">Reference proteome</keyword>
<keyword evidence="2 7" id="KW-0812">Transmembrane</keyword>
<dbReference type="GO" id="GO:0071555">
    <property type="term" value="P:cell wall organization"/>
    <property type="evidence" value="ECO:0007669"/>
    <property type="project" value="UniProtKB-KW"/>
</dbReference>
<evidence type="ECO:0000256" key="3">
    <source>
        <dbReference type="ARBA" id="ARBA00022989"/>
    </source>
</evidence>
<protein>
    <recommendedName>
        <fullName evidence="7">Endolytic murein transglycosylase</fullName>
        <ecNumber evidence="7">4.2.2.29</ecNumber>
    </recommendedName>
    <alternativeName>
        <fullName evidence="7">Peptidoglycan lytic transglycosylase</fullName>
    </alternativeName>
    <alternativeName>
        <fullName evidence="7">Peptidoglycan polymerization terminase</fullName>
    </alternativeName>
</protein>
<name>A0A0W0ZVE7_9GAMM</name>
<keyword evidence="1 7" id="KW-1003">Cell membrane</keyword>
<evidence type="ECO:0000256" key="4">
    <source>
        <dbReference type="ARBA" id="ARBA00023136"/>
    </source>
</evidence>
<dbReference type="OrthoDB" id="9814591at2"/>
<dbReference type="EC" id="4.2.2.29" evidence="7"/>
<keyword evidence="4 7" id="KW-0472">Membrane</keyword>
<keyword evidence="6 7" id="KW-0961">Cell wall biogenesis/degradation</keyword>
<proteinExistence type="inferred from homology"/>
<dbReference type="GO" id="GO:0005886">
    <property type="term" value="C:plasma membrane"/>
    <property type="evidence" value="ECO:0007669"/>
    <property type="project" value="UniProtKB-SubCell"/>
</dbReference>
<evidence type="ECO:0000256" key="1">
    <source>
        <dbReference type="ARBA" id="ARBA00022475"/>
    </source>
</evidence>
<comment type="subcellular location">
    <subcellularLocation>
        <location evidence="7">Cell inner membrane</location>
        <topology evidence="7">Single-pass membrane protein</topology>
    </subcellularLocation>
</comment>
<feature type="site" description="Important for catalytic activity" evidence="7">
    <location>
        <position position="215"/>
    </location>
</feature>
<dbReference type="InterPro" id="IPR003770">
    <property type="entry name" value="MLTG-like"/>
</dbReference>
<evidence type="ECO:0000313" key="9">
    <source>
        <dbReference type="Proteomes" id="UP000054693"/>
    </source>
</evidence>
<evidence type="ECO:0000256" key="7">
    <source>
        <dbReference type="HAMAP-Rule" id="MF_02065"/>
    </source>
</evidence>
<feature type="transmembrane region" description="Helical" evidence="7">
    <location>
        <begin position="12"/>
        <end position="32"/>
    </location>
</feature>
<reference evidence="8 9" key="1">
    <citation type="submission" date="2015-11" db="EMBL/GenBank/DDBJ databases">
        <title>Genomic analysis of 38 Legionella species identifies large and diverse effector repertoires.</title>
        <authorList>
            <person name="Burstein D."/>
            <person name="Amaro F."/>
            <person name="Zusman T."/>
            <person name="Lifshitz Z."/>
            <person name="Cohen O."/>
            <person name="Gilbert J.A."/>
            <person name="Pupko T."/>
            <person name="Shuman H.A."/>
            <person name="Segal G."/>
        </authorList>
    </citation>
    <scope>NUCLEOTIDE SEQUENCE [LARGE SCALE GENOMIC DNA]</scope>
    <source>
        <strain evidence="8 9">ATCC 49180</strain>
    </source>
</reference>
<dbReference type="STRING" id="40335.Ltuc_0982"/>
<dbReference type="Pfam" id="PF02618">
    <property type="entry name" value="YceG"/>
    <property type="match status" value="1"/>
</dbReference>
<evidence type="ECO:0000256" key="6">
    <source>
        <dbReference type="ARBA" id="ARBA00023316"/>
    </source>
</evidence>
<keyword evidence="3 7" id="KW-1133">Transmembrane helix</keyword>
<dbReference type="Gene3D" id="3.30.1490.480">
    <property type="entry name" value="Endolytic murein transglycosylase"/>
    <property type="match status" value="1"/>
</dbReference>
<evidence type="ECO:0000256" key="5">
    <source>
        <dbReference type="ARBA" id="ARBA00023239"/>
    </source>
</evidence>
<comment type="similarity">
    <text evidence="7">Belongs to the transglycosylase MltG family.</text>
</comment>
<accession>A0A0W0ZVE7</accession>
<sequence>MTFPRHKKQVLFLIILFFMSFLSFFLITYIQITRAIVSEQGSPIIITVEPAASASQFVKNLKEKNLIHSSSILLMMIRYSGLSSQLKAGVYQVNPGETPMQLVHRIVAGDVLTQNFTIVAGTTQQKISQDLLKAAYLNYRSEDWRSIKGDHPNAEGLLLADTYQYPGGSSGKSLLEHAHRNLMSYLNTSWANRAPNLPYKSPYELLTAASIIEKESAIPQERKLISGVMVNRLNKKMPLQMDPTVIYGLGSAYTGKLSHNDLLIDSPYNSYHNRGLPPTPIAMVGKEALDAAAHPQLSNYLYFVAKGDGAHQFSETYEQQKRAINQYKRKDF</sequence>
<dbReference type="AlphaFoldDB" id="A0A0W0ZVE7"/>
<dbReference type="HAMAP" id="MF_02065">
    <property type="entry name" value="MltG"/>
    <property type="match status" value="1"/>
</dbReference>
<comment type="catalytic activity">
    <reaction evidence="7">
        <text>a peptidoglycan chain = a peptidoglycan chain with N-acetyl-1,6-anhydromuramyl-[peptide] at the reducing end + a peptidoglycan chain with N-acetylglucosamine at the non-reducing end.</text>
        <dbReference type="EC" id="4.2.2.29"/>
    </reaction>
</comment>
<dbReference type="EMBL" id="LNZA01000001">
    <property type="protein sequence ID" value="KTD73135.1"/>
    <property type="molecule type" value="Genomic_DNA"/>
</dbReference>
<keyword evidence="5 7" id="KW-0456">Lyase</keyword>
<dbReference type="PANTHER" id="PTHR30518:SF2">
    <property type="entry name" value="ENDOLYTIC MUREIN TRANSGLYCOSYLASE"/>
    <property type="match status" value="1"/>
</dbReference>
<keyword evidence="7" id="KW-0997">Cell inner membrane</keyword>
<evidence type="ECO:0000256" key="2">
    <source>
        <dbReference type="ARBA" id="ARBA00022692"/>
    </source>
</evidence>
<dbReference type="GO" id="GO:0009252">
    <property type="term" value="P:peptidoglycan biosynthetic process"/>
    <property type="evidence" value="ECO:0007669"/>
    <property type="project" value="UniProtKB-UniRule"/>
</dbReference>
<evidence type="ECO:0000313" key="8">
    <source>
        <dbReference type="EMBL" id="KTD73135.1"/>
    </source>
</evidence>
<dbReference type="CDD" id="cd08010">
    <property type="entry name" value="MltG_like"/>
    <property type="match status" value="1"/>
</dbReference>
<dbReference type="Proteomes" id="UP000054693">
    <property type="component" value="Unassembled WGS sequence"/>
</dbReference>
<dbReference type="PATRIC" id="fig|40335.7.peg.1036"/>
<dbReference type="Gene3D" id="3.30.160.60">
    <property type="entry name" value="Classic Zinc Finger"/>
    <property type="match status" value="1"/>
</dbReference>
<gene>
    <name evidence="7" type="primary">mltG</name>
    <name evidence="8" type="ORF">Ltuc_0982</name>
</gene>
<comment type="caution">
    <text evidence="8">The sequence shown here is derived from an EMBL/GenBank/DDBJ whole genome shotgun (WGS) entry which is preliminary data.</text>
</comment>
<dbReference type="RefSeq" id="WP_058520201.1">
    <property type="nucleotide sequence ID" value="NZ_CAAAIP010000001.1"/>
</dbReference>
<dbReference type="NCBIfam" id="TIGR00247">
    <property type="entry name" value="endolytic transglycosylase MltG"/>
    <property type="match status" value="1"/>
</dbReference>
<organism evidence="8 9">
    <name type="scientific">Legionella tucsonensis</name>
    <dbReference type="NCBI Taxonomy" id="40335"/>
    <lineage>
        <taxon>Bacteria</taxon>
        <taxon>Pseudomonadati</taxon>
        <taxon>Pseudomonadota</taxon>
        <taxon>Gammaproteobacteria</taxon>
        <taxon>Legionellales</taxon>
        <taxon>Legionellaceae</taxon>
        <taxon>Legionella</taxon>
    </lineage>
</organism>
<dbReference type="GO" id="GO:0008932">
    <property type="term" value="F:lytic endotransglycosylase activity"/>
    <property type="evidence" value="ECO:0007669"/>
    <property type="project" value="UniProtKB-UniRule"/>
</dbReference>
<comment type="function">
    <text evidence="7">Functions as a peptidoglycan terminase that cleaves nascent peptidoglycan strands endolytically to terminate their elongation.</text>
</comment>
<dbReference type="PANTHER" id="PTHR30518">
    <property type="entry name" value="ENDOLYTIC MUREIN TRANSGLYCOSYLASE"/>
    <property type="match status" value="1"/>
</dbReference>